<evidence type="ECO:0000256" key="1">
    <source>
        <dbReference type="ARBA" id="ARBA00009800"/>
    </source>
</evidence>
<comment type="similarity">
    <text evidence="1">Belongs to the glycosyl hydrolase 79 family.</text>
</comment>
<dbReference type="Gene3D" id="3.20.20.80">
    <property type="entry name" value="Glycosidases"/>
    <property type="match status" value="2"/>
</dbReference>
<dbReference type="AlphaFoldDB" id="A0A835UFZ9"/>
<dbReference type="GO" id="GO:0016020">
    <property type="term" value="C:membrane"/>
    <property type="evidence" value="ECO:0007669"/>
    <property type="project" value="InterPro"/>
</dbReference>
<gene>
    <name evidence="3" type="ORF">HPP92_023365</name>
</gene>
<sequence length="481" mass="53192">MDHKALFCCFLVVFLCSFPSSLQENVTVTVKSVTTIAQTDADFVCVTLDWWPKDKCNYGMCPWGNTSVLNMDLSNPVLRNTVKAFGRLRVRIGGTLQDNVLYDVGKRLPICQDFRTVTNESEGLFGFSTGCLNMSRWDELNQFFSDTGVVLTFGLNALNGRKKSNDTLYVGNWDISNALALIQYTASKGYNVESWELGFGSGGFYDKDWFNQMLQVSGPDVIDGVTHHIYNLGSGDDPDLLNKIQDPYYLDGTAQTFLDVANTVKEFGPWSAAWVGEAGGAYNSGGRNVSDTYVNSFWYLDQLGMTSTFDHKVYCRQALIGGNYALLNNITFAPNPDYYSALLFHRLMGSKVLETTHNGSPYLRAYTHCSKDQDGVTILLINMSNSTGFDVSITDDLNMYPTQYSSTSTPSGGQREEYHLTPKDGNIQSKVMLLNGEPLMLTTSGDVPQMNPISSNSSAPLRIAPLSIAFARIKDFVAPTC</sequence>
<reference evidence="3 4" key="1">
    <citation type="journal article" date="2020" name="Nat. Food">
        <title>A phased Vanilla planifolia genome enables genetic improvement of flavour and production.</title>
        <authorList>
            <person name="Hasing T."/>
            <person name="Tang H."/>
            <person name="Brym M."/>
            <person name="Khazi F."/>
            <person name="Huang T."/>
            <person name="Chambers A.H."/>
        </authorList>
    </citation>
    <scope>NUCLEOTIDE SEQUENCE [LARGE SCALE GENOMIC DNA]</scope>
    <source>
        <tissue evidence="3">Leaf</tissue>
    </source>
</reference>
<dbReference type="Pfam" id="PF03662">
    <property type="entry name" value="Glyco_hydro_79n"/>
    <property type="match status" value="2"/>
</dbReference>
<dbReference type="EMBL" id="JADCNM010000012">
    <property type="protein sequence ID" value="KAG0460237.1"/>
    <property type="molecule type" value="Genomic_DNA"/>
</dbReference>
<dbReference type="InterPro" id="IPR005199">
    <property type="entry name" value="Glyco_hydro_79"/>
</dbReference>
<comment type="caution">
    <text evidence="3">The sequence shown here is derived from an EMBL/GenBank/DDBJ whole genome shotgun (WGS) entry which is preliminary data.</text>
</comment>
<dbReference type="PANTHER" id="PTHR14363">
    <property type="entry name" value="HEPARANASE-RELATED"/>
    <property type="match status" value="1"/>
</dbReference>
<dbReference type="GO" id="GO:0004566">
    <property type="term" value="F:beta-glucuronidase activity"/>
    <property type="evidence" value="ECO:0007669"/>
    <property type="project" value="TreeGrafter"/>
</dbReference>
<dbReference type="InterPro" id="IPR017853">
    <property type="entry name" value="GH"/>
</dbReference>
<proteinExistence type="inferred from homology"/>
<dbReference type="PANTHER" id="PTHR14363:SF13">
    <property type="entry name" value="OS07G0598400 PROTEIN"/>
    <property type="match status" value="1"/>
</dbReference>
<protein>
    <recommendedName>
        <fullName evidence="5">Heparanase</fullName>
    </recommendedName>
</protein>
<keyword evidence="2" id="KW-0732">Signal</keyword>
<evidence type="ECO:0000313" key="3">
    <source>
        <dbReference type="EMBL" id="KAG0460237.1"/>
    </source>
</evidence>
<name>A0A835UFZ9_VANPL</name>
<dbReference type="Proteomes" id="UP000639772">
    <property type="component" value="Chromosome 12"/>
</dbReference>
<dbReference type="GO" id="GO:0009505">
    <property type="term" value="C:plant-type cell wall"/>
    <property type="evidence" value="ECO:0007669"/>
    <property type="project" value="TreeGrafter"/>
</dbReference>
<organism evidence="3 4">
    <name type="scientific">Vanilla planifolia</name>
    <name type="common">Vanilla</name>
    <dbReference type="NCBI Taxonomy" id="51239"/>
    <lineage>
        <taxon>Eukaryota</taxon>
        <taxon>Viridiplantae</taxon>
        <taxon>Streptophyta</taxon>
        <taxon>Embryophyta</taxon>
        <taxon>Tracheophyta</taxon>
        <taxon>Spermatophyta</taxon>
        <taxon>Magnoliopsida</taxon>
        <taxon>Liliopsida</taxon>
        <taxon>Asparagales</taxon>
        <taxon>Orchidaceae</taxon>
        <taxon>Vanilloideae</taxon>
        <taxon>Vanilleae</taxon>
        <taxon>Vanilla</taxon>
    </lineage>
</organism>
<feature type="signal peptide" evidence="2">
    <location>
        <begin position="1"/>
        <end position="23"/>
    </location>
</feature>
<evidence type="ECO:0008006" key="5">
    <source>
        <dbReference type="Google" id="ProtNLM"/>
    </source>
</evidence>
<evidence type="ECO:0000313" key="4">
    <source>
        <dbReference type="Proteomes" id="UP000639772"/>
    </source>
</evidence>
<accession>A0A835UFZ9</accession>
<dbReference type="OrthoDB" id="726732at2759"/>
<evidence type="ECO:0000256" key="2">
    <source>
        <dbReference type="SAM" id="SignalP"/>
    </source>
</evidence>
<dbReference type="SUPFAM" id="SSF51445">
    <property type="entry name" value="(Trans)glycosidases"/>
    <property type="match status" value="1"/>
</dbReference>
<feature type="chain" id="PRO_5032406566" description="Heparanase" evidence="2">
    <location>
        <begin position="24"/>
        <end position="481"/>
    </location>
</feature>